<dbReference type="Gene3D" id="2.40.70.10">
    <property type="entry name" value="Acid Proteases"/>
    <property type="match status" value="2"/>
</dbReference>
<keyword evidence="2" id="KW-0378">Hydrolase</keyword>
<sequence length="404" mass="45932">MISIPAYAQLPGFFMKEDKKKVNIKFFNNNNLIIIPISINGSEPLNFIFDTGIKSNILFSKSLGDELDLQYSRKLNLVGADGKTVLTASVSLSNRLDMEKIMGEYQTLLVLEEDFFELEKLTGIPIYGVIGYEFFKNNPIKVNYDVGQITFYKSDRLKWRPFGFRKTALKLENSKPYIHADITQILGGKLNAKLLIDTGANHGLLLNPETTNAIKFPPITLESELGRSLGGDLYGLVGRSKELDINGLKFSNLITSFPEENDFSYVIKESGRQGSLGSEILSRLEIIFDYQRERILYRKSSSFSNPFEFDMSGITPKQYSYESGRIYIAKLKEASPASQAGLQEMDEIIKINNIPIEFWKLPDITKYLKSEVGKEVKLTILRFDAHESDIPKELNFTFKLKRMI</sequence>
<dbReference type="PROSITE" id="PS50106">
    <property type="entry name" value="PDZ"/>
    <property type="match status" value="1"/>
</dbReference>
<dbReference type="EMBL" id="JBHSAV010000057">
    <property type="protein sequence ID" value="MFC3977609.1"/>
    <property type="molecule type" value="Genomic_DNA"/>
</dbReference>
<dbReference type="GO" id="GO:0008233">
    <property type="term" value="F:peptidase activity"/>
    <property type="evidence" value="ECO:0007669"/>
    <property type="project" value="UniProtKB-KW"/>
</dbReference>
<evidence type="ECO:0000313" key="2">
    <source>
        <dbReference type="EMBL" id="MFC3977609.1"/>
    </source>
</evidence>
<dbReference type="InterPro" id="IPR001478">
    <property type="entry name" value="PDZ"/>
</dbReference>
<dbReference type="Pfam" id="PF13650">
    <property type="entry name" value="Asp_protease_2"/>
    <property type="match status" value="2"/>
</dbReference>
<dbReference type="Pfam" id="PF17820">
    <property type="entry name" value="PDZ_6"/>
    <property type="match status" value="1"/>
</dbReference>
<name>A0ABV8EMZ7_9BACT</name>
<evidence type="ECO:0000313" key="3">
    <source>
        <dbReference type="Proteomes" id="UP001595766"/>
    </source>
</evidence>
<reference evidence="3" key="1">
    <citation type="journal article" date="2019" name="Int. J. Syst. Evol. Microbiol.">
        <title>The Global Catalogue of Microorganisms (GCM) 10K type strain sequencing project: providing services to taxonomists for standard genome sequencing and annotation.</title>
        <authorList>
            <consortium name="The Broad Institute Genomics Platform"/>
            <consortium name="The Broad Institute Genome Sequencing Center for Infectious Disease"/>
            <person name="Wu L."/>
            <person name="Ma J."/>
        </authorList>
    </citation>
    <scope>NUCLEOTIDE SEQUENCE [LARGE SCALE GENOMIC DNA]</scope>
    <source>
        <strain evidence="3">CECT 8551</strain>
    </source>
</reference>
<dbReference type="InterPro" id="IPR021109">
    <property type="entry name" value="Peptidase_aspartic_dom_sf"/>
</dbReference>
<accession>A0ABV8EMZ7</accession>
<dbReference type="GO" id="GO:0006508">
    <property type="term" value="P:proteolysis"/>
    <property type="evidence" value="ECO:0007669"/>
    <property type="project" value="UniProtKB-KW"/>
</dbReference>
<evidence type="ECO:0000259" key="1">
    <source>
        <dbReference type="PROSITE" id="PS50106"/>
    </source>
</evidence>
<dbReference type="SMART" id="SM00228">
    <property type="entry name" value="PDZ"/>
    <property type="match status" value="1"/>
</dbReference>
<dbReference type="SUPFAM" id="SSF50156">
    <property type="entry name" value="PDZ domain-like"/>
    <property type="match status" value="1"/>
</dbReference>
<dbReference type="InterPro" id="IPR036034">
    <property type="entry name" value="PDZ_sf"/>
</dbReference>
<comment type="caution">
    <text evidence="2">The sequence shown here is derived from an EMBL/GenBank/DDBJ whole genome shotgun (WGS) entry which is preliminary data.</text>
</comment>
<dbReference type="RefSeq" id="WP_290294342.1">
    <property type="nucleotide sequence ID" value="NZ_JAUFQA010000001.1"/>
</dbReference>
<dbReference type="Gene3D" id="2.30.42.10">
    <property type="match status" value="1"/>
</dbReference>
<organism evidence="2 3">
    <name type="scientific">Belliella kenyensis</name>
    <dbReference type="NCBI Taxonomy" id="1472724"/>
    <lineage>
        <taxon>Bacteria</taxon>
        <taxon>Pseudomonadati</taxon>
        <taxon>Bacteroidota</taxon>
        <taxon>Cytophagia</taxon>
        <taxon>Cytophagales</taxon>
        <taxon>Cyclobacteriaceae</taxon>
        <taxon>Belliella</taxon>
    </lineage>
</organism>
<dbReference type="InterPro" id="IPR041489">
    <property type="entry name" value="PDZ_6"/>
</dbReference>
<protein>
    <submittedName>
        <fullName evidence="2">Aspartyl protease family protein</fullName>
    </submittedName>
</protein>
<keyword evidence="3" id="KW-1185">Reference proteome</keyword>
<dbReference type="Proteomes" id="UP001595766">
    <property type="component" value="Unassembled WGS sequence"/>
</dbReference>
<keyword evidence="2" id="KW-0645">Protease</keyword>
<feature type="domain" description="PDZ" evidence="1">
    <location>
        <begin position="294"/>
        <end position="370"/>
    </location>
</feature>
<proteinExistence type="predicted"/>
<gene>
    <name evidence="2" type="ORF">ACFOUP_14580</name>
</gene>